<name>A1WY55_HALHL</name>
<dbReference type="GO" id="GO:0005524">
    <property type="term" value="F:ATP binding"/>
    <property type="evidence" value="ECO:0007669"/>
    <property type="project" value="UniProtKB-UniRule"/>
</dbReference>
<evidence type="ECO:0000256" key="4">
    <source>
        <dbReference type="ARBA" id="ARBA00003889"/>
    </source>
</evidence>
<dbReference type="GO" id="GO:0009236">
    <property type="term" value="P:cobalamin biosynthetic process"/>
    <property type="evidence" value="ECO:0007669"/>
    <property type="project" value="UniProtKB-UniRule"/>
</dbReference>
<reference evidence="17 18" key="2">
    <citation type="journal article" date="2013" name="Stand. Genomic Sci.">
        <title>Complete genome sequence of Halorhodospira halophila SL1.</title>
        <authorList>
            <person name="Challacombe J.F."/>
            <person name="Majid S."/>
            <person name="Deole R."/>
            <person name="Brettin T.S."/>
            <person name="Bruce D."/>
            <person name="Delano S.F."/>
            <person name="Detter J.C."/>
            <person name="Gleasner C.D."/>
            <person name="Han C.S."/>
            <person name="Misra M."/>
            <person name="Reitenga K.G."/>
            <person name="Mikhailova N."/>
            <person name="Woyke T."/>
            <person name="Pitluck S."/>
            <person name="Nolan M."/>
            <person name="Land M.L."/>
            <person name="Saunders E."/>
            <person name="Tapia R."/>
            <person name="Lapidus A."/>
            <person name="Ivanova N."/>
            <person name="Hoff W.D."/>
        </authorList>
    </citation>
    <scope>NUCLEOTIDE SEQUENCE [LARGE SCALE GENOMIC DNA]</scope>
    <source>
        <strain evidence="18">DSM 244 / SL1</strain>
    </source>
</reference>
<keyword evidence="10 14" id="KW-0547">Nucleotide-binding</keyword>
<feature type="binding site" evidence="16">
    <location>
        <position position="83"/>
    </location>
    <ligand>
        <name>GTP</name>
        <dbReference type="ChEBI" id="CHEBI:37565"/>
    </ligand>
</feature>
<sequence length="178" mass="19264">MRELILGGVRSGKSRHAEQRASALSDDVVYIATAQSRDDRGMAERIAAHRARRPAHWRTVEAPLDLAEAIHAHDASGRVLLVDCLTLWLTNRLVAEDQAAGPPPSHETLEQARSDLVGAVSAAHGHLLLVSNETGLGVMPMNALARRFCDEAGALHQQMAECCERVTWTVAGLAQPLK</sequence>
<evidence type="ECO:0000256" key="7">
    <source>
        <dbReference type="ARBA" id="ARBA00007490"/>
    </source>
</evidence>
<dbReference type="eggNOG" id="COG2087">
    <property type="taxonomic scope" value="Bacteria"/>
</dbReference>
<feature type="binding site" evidence="16">
    <location>
        <position position="61"/>
    </location>
    <ligand>
        <name>GTP</name>
        <dbReference type="ChEBI" id="CHEBI:37565"/>
    </ligand>
</feature>
<dbReference type="EC" id="2.7.1.156" evidence="14"/>
<evidence type="ECO:0000256" key="10">
    <source>
        <dbReference type="ARBA" id="ARBA00022741"/>
    </source>
</evidence>
<evidence type="ECO:0000256" key="3">
    <source>
        <dbReference type="ARBA" id="ARBA00001522"/>
    </source>
</evidence>
<dbReference type="RefSeq" id="WP_011814639.1">
    <property type="nucleotide sequence ID" value="NC_008789.1"/>
</dbReference>
<comment type="catalytic activity">
    <reaction evidence="1 14">
        <text>adenosylcob(III)inamide + ATP = adenosylcob(III)inamide phosphate + ADP + H(+)</text>
        <dbReference type="Rhea" id="RHEA:15769"/>
        <dbReference type="ChEBI" id="CHEBI:2480"/>
        <dbReference type="ChEBI" id="CHEBI:15378"/>
        <dbReference type="ChEBI" id="CHEBI:30616"/>
        <dbReference type="ChEBI" id="CHEBI:58502"/>
        <dbReference type="ChEBI" id="CHEBI:456216"/>
        <dbReference type="EC" id="2.7.1.156"/>
    </reaction>
</comment>
<evidence type="ECO:0000256" key="14">
    <source>
        <dbReference type="PIRNR" id="PIRNR006135"/>
    </source>
</evidence>
<dbReference type="GO" id="GO:0043752">
    <property type="term" value="F:adenosylcobinamide kinase activity"/>
    <property type="evidence" value="ECO:0007669"/>
    <property type="project" value="UniProtKB-EC"/>
</dbReference>
<evidence type="ECO:0000256" key="15">
    <source>
        <dbReference type="PIRSR" id="PIRSR006135-1"/>
    </source>
</evidence>
<comment type="pathway">
    <text evidence="5 14">Cofactor biosynthesis; adenosylcobalamin biosynthesis; adenosylcobalamin from cob(II)yrinate a,c-diamide: step 6/7.</text>
</comment>
<keyword evidence="12 14" id="KW-0067">ATP-binding</keyword>
<evidence type="ECO:0000256" key="13">
    <source>
        <dbReference type="ARBA" id="ARBA00023134"/>
    </source>
</evidence>
<comment type="pathway">
    <text evidence="6 14">Cofactor biosynthesis; adenosylcobalamin biosynthesis; adenosylcobalamin from cob(II)yrinate a,c-diamide: step 5/7.</text>
</comment>
<organism evidence="17 18">
    <name type="scientific">Halorhodospira halophila (strain DSM 244 / SL1)</name>
    <name type="common">Ectothiorhodospira halophila (strain DSM 244 / SL1)</name>
    <dbReference type="NCBI Taxonomy" id="349124"/>
    <lineage>
        <taxon>Bacteria</taxon>
        <taxon>Pseudomonadati</taxon>
        <taxon>Pseudomonadota</taxon>
        <taxon>Gammaproteobacteria</taxon>
        <taxon>Chromatiales</taxon>
        <taxon>Ectothiorhodospiraceae</taxon>
        <taxon>Halorhodospira</taxon>
    </lineage>
</organism>
<feature type="binding site" evidence="16">
    <location>
        <begin position="32"/>
        <end position="34"/>
    </location>
    <ligand>
        <name>GTP</name>
        <dbReference type="ChEBI" id="CHEBI:37565"/>
    </ligand>
</feature>
<comment type="function">
    <text evidence="4 14">Catalyzes ATP-dependent phosphorylation of adenosylcobinamide and addition of GMP to adenosylcobinamide phosphate.</text>
</comment>
<evidence type="ECO:0000313" key="18">
    <source>
        <dbReference type="Proteomes" id="UP000000647"/>
    </source>
</evidence>
<dbReference type="UniPathway" id="UPA00148">
    <property type="reaction ID" value="UER00236"/>
</dbReference>
<keyword evidence="9 14" id="KW-0808">Transferase</keyword>
<keyword evidence="18" id="KW-1185">Reference proteome</keyword>
<evidence type="ECO:0000256" key="9">
    <source>
        <dbReference type="ARBA" id="ARBA00022679"/>
    </source>
</evidence>
<dbReference type="PANTHER" id="PTHR34848:SF1">
    <property type="entry name" value="BIFUNCTIONAL ADENOSYLCOBALAMIN BIOSYNTHESIS PROTEIN COBU"/>
    <property type="match status" value="1"/>
</dbReference>
<dbReference type="HOGENOM" id="CLU_094161_0_0_6"/>
<dbReference type="CDD" id="cd00544">
    <property type="entry name" value="CobU"/>
    <property type="match status" value="1"/>
</dbReference>
<dbReference type="Proteomes" id="UP000000647">
    <property type="component" value="Chromosome"/>
</dbReference>
<dbReference type="EC" id="2.7.7.62" evidence="14"/>
<evidence type="ECO:0000256" key="1">
    <source>
        <dbReference type="ARBA" id="ARBA00000312"/>
    </source>
</evidence>
<keyword evidence="11 14" id="KW-0418">Kinase</keyword>
<dbReference type="Gene3D" id="3.40.50.300">
    <property type="entry name" value="P-loop containing nucleotide triphosphate hydrolases"/>
    <property type="match status" value="1"/>
</dbReference>
<dbReference type="PIRSF" id="PIRSF006135">
    <property type="entry name" value="CobU"/>
    <property type="match status" value="1"/>
</dbReference>
<gene>
    <name evidence="17" type="ordered locus">Hhal_1853</name>
</gene>
<dbReference type="EMBL" id="CP000544">
    <property type="protein sequence ID" value="ABM62617.1"/>
    <property type="molecule type" value="Genomic_DNA"/>
</dbReference>
<dbReference type="Pfam" id="PF02283">
    <property type="entry name" value="CobU"/>
    <property type="match status" value="1"/>
</dbReference>
<dbReference type="GO" id="GO:0008820">
    <property type="term" value="F:cobinamide phosphate guanylyltransferase activity"/>
    <property type="evidence" value="ECO:0007669"/>
    <property type="project" value="UniProtKB-UniRule"/>
</dbReference>
<dbReference type="PANTHER" id="PTHR34848">
    <property type="match status" value="1"/>
</dbReference>
<dbReference type="AlphaFoldDB" id="A1WY55"/>
<comment type="catalytic activity">
    <reaction evidence="3">
        <text>adenosylcob(III)inamide + GTP = adenosylcob(III)inamide phosphate + GDP + H(+)</text>
        <dbReference type="Rhea" id="RHEA:15765"/>
        <dbReference type="ChEBI" id="CHEBI:2480"/>
        <dbReference type="ChEBI" id="CHEBI:15378"/>
        <dbReference type="ChEBI" id="CHEBI:37565"/>
        <dbReference type="ChEBI" id="CHEBI:58189"/>
        <dbReference type="ChEBI" id="CHEBI:58502"/>
        <dbReference type="EC" id="2.7.1.156"/>
    </reaction>
</comment>
<dbReference type="STRING" id="349124.Hhal_1853"/>
<evidence type="ECO:0000256" key="8">
    <source>
        <dbReference type="ARBA" id="ARBA00022573"/>
    </source>
</evidence>
<protein>
    <recommendedName>
        <fullName evidence="14">Bifunctional adenosylcobalamin biosynthesis protein</fullName>
        <ecNumber evidence="14">2.7.1.156</ecNumber>
        <ecNumber evidence="14">2.7.7.62</ecNumber>
    </recommendedName>
</protein>
<evidence type="ECO:0000256" key="5">
    <source>
        <dbReference type="ARBA" id="ARBA00004692"/>
    </source>
</evidence>
<evidence type="ECO:0000256" key="6">
    <source>
        <dbReference type="ARBA" id="ARBA00005159"/>
    </source>
</evidence>
<feature type="binding site" evidence="16">
    <location>
        <begin position="50"/>
        <end position="53"/>
    </location>
    <ligand>
        <name>GTP</name>
        <dbReference type="ChEBI" id="CHEBI:37565"/>
    </ligand>
</feature>
<feature type="binding site" evidence="16">
    <location>
        <begin position="7"/>
        <end position="14"/>
    </location>
    <ligand>
        <name>GTP</name>
        <dbReference type="ChEBI" id="CHEBI:37565"/>
    </ligand>
</feature>
<dbReference type="KEGG" id="hha:Hhal_1853"/>
<evidence type="ECO:0000256" key="11">
    <source>
        <dbReference type="ARBA" id="ARBA00022777"/>
    </source>
</evidence>
<evidence type="ECO:0000313" key="17">
    <source>
        <dbReference type="EMBL" id="ABM62617.1"/>
    </source>
</evidence>
<comment type="catalytic activity">
    <reaction evidence="2 14">
        <text>adenosylcob(III)inamide phosphate + GTP + H(+) = adenosylcob(III)inamide-GDP + diphosphate</text>
        <dbReference type="Rhea" id="RHEA:22712"/>
        <dbReference type="ChEBI" id="CHEBI:15378"/>
        <dbReference type="ChEBI" id="CHEBI:33019"/>
        <dbReference type="ChEBI" id="CHEBI:37565"/>
        <dbReference type="ChEBI" id="CHEBI:58502"/>
        <dbReference type="ChEBI" id="CHEBI:60487"/>
        <dbReference type="EC" id="2.7.7.62"/>
    </reaction>
</comment>
<dbReference type="InterPro" id="IPR027417">
    <property type="entry name" value="P-loop_NTPase"/>
</dbReference>
<proteinExistence type="inferred from homology"/>
<accession>A1WY55</accession>
<reference evidence="18" key="1">
    <citation type="submission" date="2006-12" db="EMBL/GenBank/DDBJ databases">
        <title>Complete sequence of Halorhodospira halophila SL1.</title>
        <authorList>
            <consortium name="US DOE Joint Genome Institute"/>
            <person name="Copeland A."/>
            <person name="Lucas S."/>
            <person name="Lapidus A."/>
            <person name="Barry K."/>
            <person name="Detter J.C."/>
            <person name="Glavina del Rio T."/>
            <person name="Hammon N."/>
            <person name="Israni S."/>
            <person name="Dalin E."/>
            <person name="Tice H."/>
            <person name="Pitluck S."/>
            <person name="Saunders E."/>
            <person name="Brettin T."/>
            <person name="Bruce D."/>
            <person name="Han C."/>
            <person name="Tapia R."/>
            <person name="Schmutz J."/>
            <person name="Larimer F."/>
            <person name="Land M."/>
            <person name="Hauser L."/>
            <person name="Kyrpides N."/>
            <person name="Mikhailova N."/>
            <person name="Hoff W."/>
            <person name="Richardson P."/>
        </authorList>
    </citation>
    <scope>NUCLEOTIDE SEQUENCE [LARGE SCALE GENOMIC DNA]</scope>
    <source>
        <strain evidence="18">DSM 244 / SL1</strain>
    </source>
</reference>
<feature type="active site" description="GMP-histidine intermediate" evidence="15">
    <location>
        <position position="49"/>
    </location>
</feature>
<comment type="similarity">
    <text evidence="7 14">Belongs to the CobU/CobP family.</text>
</comment>
<keyword evidence="8 14" id="KW-0169">Cobalamin biosynthesis</keyword>
<dbReference type="NCBIfam" id="NF004469">
    <property type="entry name" value="PRK05800.1"/>
    <property type="match status" value="1"/>
</dbReference>
<keyword evidence="13 14" id="KW-0342">GTP-binding</keyword>
<dbReference type="OrthoDB" id="9788370at2"/>
<evidence type="ECO:0000256" key="12">
    <source>
        <dbReference type="ARBA" id="ARBA00022840"/>
    </source>
</evidence>
<evidence type="ECO:0000256" key="2">
    <source>
        <dbReference type="ARBA" id="ARBA00000711"/>
    </source>
</evidence>
<dbReference type="SUPFAM" id="SSF52540">
    <property type="entry name" value="P-loop containing nucleoside triphosphate hydrolases"/>
    <property type="match status" value="1"/>
</dbReference>
<evidence type="ECO:0000256" key="16">
    <source>
        <dbReference type="PIRSR" id="PIRSR006135-2"/>
    </source>
</evidence>
<dbReference type="InterPro" id="IPR003203">
    <property type="entry name" value="CobU/CobP"/>
</dbReference>
<dbReference type="GO" id="GO:0005525">
    <property type="term" value="F:GTP binding"/>
    <property type="evidence" value="ECO:0007669"/>
    <property type="project" value="UniProtKB-UniRule"/>
</dbReference>